<keyword evidence="2" id="KW-1185">Reference proteome</keyword>
<sequence>MNSWSSGTMSSAANCENCKFGSAILASMTTSTPRLSEGTGQREPVLLAASLTLILSILPHSLASDLESYAASEALAHHHAHADHELVHHHPEALLHSLAAQADHSLLHHDVHHDLHRDLHHDLHHDVHHHDVHHVHHDHVVVTATPQPTGFWKKKFIWKPRWVKSWQEKKVYVGVWKRVWGPVQVTEWVPIPKPPPGWTKHH</sequence>
<dbReference type="Proteomes" id="UP000075840">
    <property type="component" value="Unassembled WGS sequence"/>
</dbReference>
<dbReference type="Pfam" id="PF16086">
    <property type="entry name" value="DUF4816"/>
    <property type="match status" value="1"/>
</dbReference>
<dbReference type="AlphaFoldDB" id="A0A9I2Z3I8"/>
<evidence type="ECO:0000313" key="2">
    <source>
        <dbReference type="Proteomes" id="UP000075840"/>
    </source>
</evidence>
<proteinExistence type="predicted"/>
<organism evidence="1 2">
    <name type="scientific">Anopheles arabiensis</name>
    <name type="common">Mosquito</name>
    <dbReference type="NCBI Taxonomy" id="7173"/>
    <lineage>
        <taxon>Eukaryota</taxon>
        <taxon>Metazoa</taxon>
        <taxon>Ecdysozoa</taxon>
        <taxon>Arthropoda</taxon>
        <taxon>Hexapoda</taxon>
        <taxon>Insecta</taxon>
        <taxon>Pterygota</taxon>
        <taxon>Neoptera</taxon>
        <taxon>Endopterygota</taxon>
        <taxon>Diptera</taxon>
        <taxon>Nematocera</taxon>
        <taxon>Culicoidea</taxon>
        <taxon>Culicidae</taxon>
        <taxon>Anophelinae</taxon>
        <taxon>Anopheles</taxon>
    </lineage>
</organism>
<evidence type="ECO:0000313" key="1">
    <source>
        <dbReference type="EnsemblMetazoa" id="AARA015931-PA"/>
    </source>
</evidence>
<dbReference type="InterPro" id="IPR032134">
    <property type="entry name" value="DUF4816"/>
</dbReference>
<protein>
    <submittedName>
        <fullName evidence="1">Uncharacterized protein</fullName>
    </submittedName>
</protein>
<accession>A0A9I2Z3I8</accession>
<dbReference type="EMBL" id="APCN01001688">
    <property type="status" value="NOT_ANNOTATED_CDS"/>
    <property type="molecule type" value="Genomic_DNA"/>
</dbReference>
<dbReference type="EnsemblMetazoa" id="AARA015931-RA">
    <property type="protein sequence ID" value="AARA015931-PA"/>
    <property type="gene ID" value="AARA015931"/>
</dbReference>
<name>A0A9I2Z3I8_ANOAR</name>
<reference evidence="1" key="1">
    <citation type="submission" date="2020-05" db="UniProtKB">
        <authorList>
            <consortium name="EnsemblMetazoa"/>
        </authorList>
    </citation>
    <scope>IDENTIFICATION</scope>
    <source>
        <strain evidence="1">Dongola</strain>
    </source>
</reference>
<dbReference type="EMBL" id="APCN01001687">
    <property type="status" value="NOT_ANNOTATED_CDS"/>
    <property type="molecule type" value="Genomic_DNA"/>
</dbReference>